<dbReference type="InterPro" id="IPR050482">
    <property type="entry name" value="Sensor_HK_TwoCompSys"/>
</dbReference>
<evidence type="ECO:0000256" key="4">
    <source>
        <dbReference type="SAM" id="Phobius"/>
    </source>
</evidence>
<proteinExistence type="predicted"/>
<dbReference type="InterPro" id="IPR036890">
    <property type="entry name" value="HATPase_C_sf"/>
</dbReference>
<keyword evidence="2" id="KW-0418">Kinase</keyword>
<comment type="caution">
    <text evidence="5">The sequence shown here is derived from an EMBL/GenBank/DDBJ whole genome shotgun (WGS) entry which is preliminary data.</text>
</comment>
<feature type="transmembrane region" description="Helical" evidence="4">
    <location>
        <begin position="98"/>
        <end position="117"/>
    </location>
</feature>
<feature type="transmembrane region" description="Helical" evidence="4">
    <location>
        <begin position="42"/>
        <end position="64"/>
    </location>
</feature>
<dbReference type="RefSeq" id="WP_188711610.1">
    <property type="nucleotide sequence ID" value="NZ_BMHO01000001.1"/>
</dbReference>
<sequence length="416" mass="43473">MPDSLMPSASAATIDRAWGELSRRPVPPSAPHGYTGRRIERAIQVIVAVGTAVIGTQAAIFTLHDPTVGATWWPMIATVFAVLAWMVLACLLGRAPRLASGGFACVFTASLVVWFVQAEIADVTPAAEPWPYYLLGVAPVGAIIAFPVAAQLAFAIGVPTLFATARLVHGGGAPAFWEQVLYDVSIALLLGVVYVVVAWALRGIAASVDAARAEAVTAYSDATGLESAERERVEVASLMHDSVLAALIAAARARTDRERELAVTMARDALGRLANADDEMVVGTNQPVTVARLTHELRESVAQLGADIHIALPDRARDELPARAARALVLAATQAVANALEHAAGAGLAVEVATLEPGVRIDVRDAGDGFDVDAINADRLGIRGSIIARVAAAGARAEIDSSRAGTHVSLIYREAS</sequence>
<reference evidence="5" key="2">
    <citation type="submission" date="2020-09" db="EMBL/GenBank/DDBJ databases">
        <authorList>
            <person name="Sun Q."/>
            <person name="Zhou Y."/>
        </authorList>
    </citation>
    <scope>NUCLEOTIDE SEQUENCE</scope>
    <source>
        <strain evidence="5">CGMCC 1.15152</strain>
    </source>
</reference>
<evidence type="ECO:0000256" key="1">
    <source>
        <dbReference type="ARBA" id="ARBA00022679"/>
    </source>
</evidence>
<dbReference type="PANTHER" id="PTHR24421">
    <property type="entry name" value="NITRATE/NITRITE SENSOR PROTEIN NARX-RELATED"/>
    <property type="match status" value="1"/>
</dbReference>
<evidence type="ECO:0000256" key="3">
    <source>
        <dbReference type="ARBA" id="ARBA00023012"/>
    </source>
</evidence>
<feature type="transmembrane region" description="Helical" evidence="4">
    <location>
        <begin position="70"/>
        <end position="91"/>
    </location>
</feature>
<keyword evidence="3" id="KW-0902">Two-component regulatory system</keyword>
<dbReference type="SUPFAM" id="SSF55874">
    <property type="entry name" value="ATPase domain of HSP90 chaperone/DNA topoisomerase II/histidine kinase"/>
    <property type="match status" value="1"/>
</dbReference>
<keyword evidence="4" id="KW-1133">Transmembrane helix</keyword>
<keyword evidence="4" id="KW-0472">Membrane</keyword>
<keyword evidence="4" id="KW-0812">Transmembrane</keyword>
<keyword evidence="1" id="KW-0808">Transferase</keyword>
<organism evidence="5 6">
    <name type="scientific">Microbacterium faecale</name>
    <dbReference type="NCBI Taxonomy" id="1804630"/>
    <lineage>
        <taxon>Bacteria</taxon>
        <taxon>Bacillati</taxon>
        <taxon>Actinomycetota</taxon>
        <taxon>Actinomycetes</taxon>
        <taxon>Micrococcales</taxon>
        <taxon>Microbacteriaceae</taxon>
        <taxon>Microbacterium</taxon>
    </lineage>
</organism>
<dbReference type="AlphaFoldDB" id="A0A916Y9M5"/>
<dbReference type="Proteomes" id="UP000633205">
    <property type="component" value="Unassembled WGS sequence"/>
</dbReference>
<evidence type="ECO:0000313" key="5">
    <source>
        <dbReference type="EMBL" id="GGD35142.1"/>
    </source>
</evidence>
<dbReference type="EMBL" id="BMHO01000001">
    <property type="protein sequence ID" value="GGD35142.1"/>
    <property type="molecule type" value="Genomic_DNA"/>
</dbReference>
<feature type="transmembrane region" description="Helical" evidence="4">
    <location>
        <begin position="137"/>
        <end position="168"/>
    </location>
</feature>
<dbReference type="GO" id="GO:0000160">
    <property type="term" value="P:phosphorelay signal transduction system"/>
    <property type="evidence" value="ECO:0007669"/>
    <property type="project" value="UniProtKB-KW"/>
</dbReference>
<dbReference type="GO" id="GO:0016301">
    <property type="term" value="F:kinase activity"/>
    <property type="evidence" value="ECO:0007669"/>
    <property type="project" value="UniProtKB-KW"/>
</dbReference>
<evidence type="ECO:0000256" key="2">
    <source>
        <dbReference type="ARBA" id="ARBA00022777"/>
    </source>
</evidence>
<gene>
    <name evidence="5" type="ORF">GCM10010915_14480</name>
</gene>
<accession>A0A916Y9M5</accession>
<name>A0A916Y9M5_9MICO</name>
<keyword evidence="6" id="KW-1185">Reference proteome</keyword>
<evidence type="ECO:0008006" key="7">
    <source>
        <dbReference type="Google" id="ProtNLM"/>
    </source>
</evidence>
<reference evidence="5" key="1">
    <citation type="journal article" date="2014" name="Int. J. Syst. Evol. Microbiol.">
        <title>Complete genome sequence of Corynebacterium casei LMG S-19264T (=DSM 44701T), isolated from a smear-ripened cheese.</title>
        <authorList>
            <consortium name="US DOE Joint Genome Institute (JGI-PGF)"/>
            <person name="Walter F."/>
            <person name="Albersmeier A."/>
            <person name="Kalinowski J."/>
            <person name="Ruckert C."/>
        </authorList>
    </citation>
    <scope>NUCLEOTIDE SEQUENCE</scope>
    <source>
        <strain evidence="5">CGMCC 1.15152</strain>
    </source>
</reference>
<dbReference type="Gene3D" id="3.30.565.10">
    <property type="entry name" value="Histidine kinase-like ATPase, C-terminal domain"/>
    <property type="match status" value="1"/>
</dbReference>
<evidence type="ECO:0000313" key="6">
    <source>
        <dbReference type="Proteomes" id="UP000633205"/>
    </source>
</evidence>
<feature type="transmembrane region" description="Helical" evidence="4">
    <location>
        <begin position="180"/>
        <end position="201"/>
    </location>
</feature>
<protein>
    <recommendedName>
        <fullName evidence="7">ATP-binding protein</fullName>
    </recommendedName>
</protein>